<keyword evidence="2" id="KW-1185">Reference proteome</keyword>
<comment type="caution">
    <text evidence="1">The sequence shown here is derived from an EMBL/GenBank/DDBJ whole genome shotgun (WGS) entry which is preliminary data.</text>
</comment>
<name>A0A9W6FX54_9BACT</name>
<dbReference type="EMBL" id="BSDR01000001">
    <property type="protein sequence ID" value="GLI36459.1"/>
    <property type="molecule type" value="Genomic_DNA"/>
</dbReference>
<protein>
    <submittedName>
        <fullName evidence="1">Uncharacterized protein</fullName>
    </submittedName>
</protein>
<accession>A0A9W6FX54</accession>
<sequence>MNKLGAHLIAHGQKIETVQQGTCLRYCLRRLCGIPETRGIAYFAAFRILYEIEKIRWIESLGDIAVPHLITADNYSIEFVCGGLQFLLGAAATRCG</sequence>
<organism evidence="1 2">
    <name type="scientific">Desulforhabdus amnigena</name>
    <dbReference type="NCBI Taxonomy" id="40218"/>
    <lineage>
        <taxon>Bacteria</taxon>
        <taxon>Pseudomonadati</taxon>
        <taxon>Thermodesulfobacteriota</taxon>
        <taxon>Syntrophobacteria</taxon>
        <taxon>Syntrophobacterales</taxon>
        <taxon>Syntrophobacteraceae</taxon>
        <taxon>Desulforhabdus</taxon>
    </lineage>
</organism>
<reference evidence="1" key="1">
    <citation type="submission" date="2022-12" db="EMBL/GenBank/DDBJ databases">
        <title>Reference genome sequencing for broad-spectrum identification of bacterial and archaeal isolates by mass spectrometry.</title>
        <authorList>
            <person name="Sekiguchi Y."/>
            <person name="Tourlousse D.M."/>
        </authorList>
    </citation>
    <scope>NUCLEOTIDE SEQUENCE</scope>
    <source>
        <strain evidence="1">ASRB1</strain>
    </source>
</reference>
<evidence type="ECO:0000313" key="1">
    <source>
        <dbReference type="EMBL" id="GLI36459.1"/>
    </source>
</evidence>
<gene>
    <name evidence="1" type="ORF">DAMNIGENAA_38920</name>
</gene>
<proteinExistence type="predicted"/>
<dbReference type="AlphaFoldDB" id="A0A9W6FX54"/>
<dbReference type="Proteomes" id="UP001144372">
    <property type="component" value="Unassembled WGS sequence"/>
</dbReference>
<evidence type="ECO:0000313" key="2">
    <source>
        <dbReference type="Proteomes" id="UP001144372"/>
    </source>
</evidence>